<protein>
    <submittedName>
        <fullName evidence="2">Uncharacterized protein</fullName>
    </submittedName>
</protein>
<reference evidence="2 3" key="1">
    <citation type="submission" date="2023-08" db="EMBL/GenBank/DDBJ databases">
        <title>Black Yeasts Isolated from many extreme environments.</title>
        <authorList>
            <person name="Coleine C."/>
            <person name="Stajich J.E."/>
            <person name="Selbmann L."/>
        </authorList>
    </citation>
    <scope>NUCLEOTIDE SEQUENCE [LARGE SCALE GENOMIC DNA]</scope>
    <source>
        <strain evidence="2 3">CCFEE 5885</strain>
    </source>
</reference>
<keyword evidence="3" id="KW-1185">Reference proteome</keyword>
<organism evidence="2 3">
    <name type="scientific">Lithohypha guttulata</name>
    <dbReference type="NCBI Taxonomy" id="1690604"/>
    <lineage>
        <taxon>Eukaryota</taxon>
        <taxon>Fungi</taxon>
        <taxon>Dikarya</taxon>
        <taxon>Ascomycota</taxon>
        <taxon>Pezizomycotina</taxon>
        <taxon>Eurotiomycetes</taxon>
        <taxon>Chaetothyriomycetidae</taxon>
        <taxon>Chaetothyriales</taxon>
        <taxon>Trichomeriaceae</taxon>
        <taxon>Lithohypha</taxon>
    </lineage>
</organism>
<sequence length="231" mass="25616">MSQTLVVAASGDAETPVQTNSFGSRDDSLFNIPDPDTLEKCMDISARSHEPTDDKLSICCFCIGPLPDCPEQTRWDGMTDTIAANCSTVRLKGETIGAVHAVCMTKHVIEHTPNPGMLCPLCGYKHYESGDIDTMTLLDQRGFESAYAHLKHMRADELTSWMMSKITDKTLGDWVARPRHALAQRESDAVLETLRVSDEVLQMRADLAARPQIPVRQTEVFIEGSDESEEE</sequence>
<accession>A0ABR0KCL1</accession>
<proteinExistence type="predicted"/>
<name>A0ABR0KCL1_9EURO</name>
<comment type="caution">
    <text evidence="2">The sequence shown here is derived from an EMBL/GenBank/DDBJ whole genome shotgun (WGS) entry which is preliminary data.</text>
</comment>
<evidence type="ECO:0000313" key="3">
    <source>
        <dbReference type="Proteomes" id="UP001345013"/>
    </source>
</evidence>
<evidence type="ECO:0000256" key="1">
    <source>
        <dbReference type="SAM" id="MobiDB-lite"/>
    </source>
</evidence>
<dbReference type="Proteomes" id="UP001345013">
    <property type="component" value="Unassembled WGS sequence"/>
</dbReference>
<dbReference type="EMBL" id="JAVRRG010000042">
    <property type="protein sequence ID" value="KAK5093503.1"/>
    <property type="molecule type" value="Genomic_DNA"/>
</dbReference>
<evidence type="ECO:0000313" key="2">
    <source>
        <dbReference type="EMBL" id="KAK5093503.1"/>
    </source>
</evidence>
<gene>
    <name evidence="2" type="ORF">LTR24_004214</name>
</gene>
<feature type="region of interest" description="Disordered" evidence="1">
    <location>
        <begin position="1"/>
        <end position="26"/>
    </location>
</feature>